<dbReference type="KEGG" id="acy:Anacy_3102"/>
<dbReference type="Pfam" id="PF13304">
    <property type="entry name" value="AAA_21"/>
    <property type="match status" value="1"/>
</dbReference>
<dbReference type="GO" id="GO:0016887">
    <property type="term" value="F:ATP hydrolysis activity"/>
    <property type="evidence" value="ECO:0007669"/>
    <property type="project" value="InterPro"/>
</dbReference>
<dbReference type="PANTHER" id="PTHR40396:SF1">
    <property type="entry name" value="ATPASE AAA-TYPE CORE DOMAIN-CONTAINING PROTEIN"/>
    <property type="match status" value="1"/>
</dbReference>
<evidence type="ECO:0000259" key="1">
    <source>
        <dbReference type="Pfam" id="PF13304"/>
    </source>
</evidence>
<dbReference type="EMBL" id="CP003659">
    <property type="protein sequence ID" value="AFZ58516.1"/>
    <property type="molecule type" value="Genomic_DNA"/>
</dbReference>
<reference evidence="3" key="1">
    <citation type="journal article" date="2013" name="Proc. Natl. Acad. Sci. U.S.A.">
        <title>Improving the coverage of the cyanobacterial phylum using diversity-driven genome sequencing.</title>
        <authorList>
            <person name="Shih P.M."/>
            <person name="Wu D."/>
            <person name="Latifi A."/>
            <person name="Axen S.D."/>
            <person name="Fewer D.P."/>
            <person name="Talla E."/>
            <person name="Calteau A."/>
            <person name="Cai F."/>
            <person name="Tandeau de Marsac N."/>
            <person name="Rippka R."/>
            <person name="Herdman M."/>
            <person name="Sivonen K."/>
            <person name="Coursin T."/>
            <person name="Laurent T."/>
            <person name="Goodwin L."/>
            <person name="Nolan M."/>
            <person name="Davenport K.W."/>
            <person name="Han C.S."/>
            <person name="Rubin E.M."/>
            <person name="Eisen J.A."/>
            <person name="Woyke T."/>
            <person name="Gugger M."/>
            <person name="Kerfeld C.A."/>
        </authorList>
    </citation>
    <scope>NUCLEOTIDE SEQUENCE [LARGE SCALE GENOMIC DNA]</scope>
    <source>
        <strain evidence="3">ATCC 27899 / PCC 7122</strain>
    </source>
</reference>
<dbReference type="PIRSF" id="PIRSF029347">
    <property type="entry name" value="RecF"/>
    <property type="match status" value="1"/>
</dbReference>
<dbReference type="Proteomes" id="UP000010474">
    <property type="component" value="Chromosome"/>
</dbReference>
<dbReference type="eggNOG" id="COG4637">
    <property type="taxonomic scope" value="Bacteria"/>
</dbReference>
<dbReference type="OrthoDB" id="104167at2"/>
<evidence type="ECO:0000313" key="3">
    <source>
        <dbReference type="Proteomes" id="UP000010474"/>
    </source>
</evidence>
<dbReference type="Gene3D" id="3.40.50.300">
    <property type="entry name" value="P-loop containing nucleotide triphosphate hydrolases"/>
    <property type="match status" value="2"/>
</dbReference>
<dbReference type="InterPro" id="IPR003959">
    <property type="entry name" value="ATPase_AAA_core"/>
</dbReference>
<dbReference type="STRING" id="272123.Anacy_3102"/>
<dbReference type="PANTHER" id="PTHR40396">
    <property type="entry name" value="ATPASE-LIKE PROTEIN"/>
    <property type="match status" value="1"/>
</dbReference>
<keyword evidence="3" id="KW-1185">Reference proteome</keyword>
<dbReference type="GO" id="GO:0005524">
    <property type="term" value="F:ATP binding"/>
    <property type="evidence" value="ECO:0007669"/>
    <property type="project" value="InterPro"/>
</dbReference>
<dbReference type="AlphaFoldDB" id="K9ZH51"/>
<dbReference type="InterPro" id="IPR027417">
    <property type="entry name" value="P-loop_NTPase"/>
</dbReference>
<dbReference type="HOGENOM" id="CLU_035814_1_1_3"/>
<sequence length="384" mass="43193">MNSFEHITIQGYRRLFNVQVDMHDRPLTAMIGANGVGKTSLLEIFSLLAASANAQLANKISELGGLTDIITRDKSNSIAISLSMSVPGYAPLDYHLEVALKGLTYEIAIETLTQQNHKGASHPFKHIDSRGSDVKYFNTEDEKLLRPNWDHNPLETSLAQVPKMYQDPENLRKRLASCTFYGALNVAPKSPVRLPQSMRPATLPGANGEDLVSCLYYLRETDSELFEIIEDTLAAAFPDFERLAFPPVAAGTITMTWKDKNFSKPLYMHQLSEGTLRFIWLVTLLQSPDLTAVTLIDEPEVSLHPELLQLLAHLMREATQRTQLIIATHSDRLIRFLEPKEVLVCDAEDGLTTMNWGDTFNLEHWLEDYSLDQIWAMNLIGGRP</sequence>
<evidence type="ECO:0000313" key="2">
    <source>
        <dbReference type="EMBL" id="AFZ58516.1"/>
    </source>
</evidence>
<dbReference type="InterPro" id="IPR014555">
    <property type="entry name" value="RecF-like"/>
</dbReference>
<dbReference type="RefSeq" id="WP_015215142.1">
    <property type="nucleotide sequence ID" value="NC_019771.1"/>
</dbReference>
<organism evidence="2 3">
    <name type="scientific">Anabaena cylindrica (strain ATCC 27899 / PCC 7122)</name>
    <dbReference type="NCBI Taxonomy" id="272123"/>
    <lineage>
        <taxon>Bacteria</taxon>
        <taxon>Bacillati</taxon>
        <taxon>Cyanobacteriota</taxon>
        <taxon>Cyanophyceae</taxon>
        <taxon>Nostocales</taxon>
        <taxon>Nostocaceae</taxon>
        <taxon>Anabaena</taxon>
    </lineage>
</organism>
<protein>
    <submittedName>
        <fullName evidence="2">ATPase-like protein</fullName>
    </submittedName>
</protein>
<gene>
    <name evidence="2" type="ordered locus">Anacy_3102</name>
</gene>
<proteinExistence type="predicted"/>
<feature type="domain" description="ATPase AAA-type core" evidence="1">
    <location>
        <begin position="27"/>
        <end position="334"/>
    </location>
</feature>
<name>K9ZH51_ANACC</name>
<accession>K9ZH51</accession>
<dbReference type="SUPFAM" id="SSF52540">
    <property type="entry name" value="P-loop containing nucleoside triphosphate hydrolases"/>
    <property type="match status" value="1"/>
</dbReference>
<dbReference type="PATRIC" id="fig|272123.3.peg.3384"/>